<evidence type="ECO:0000313" key="2">
    <source>
        <dbReference type="EMBL" id="MED6152582.1"/>
    </source>
</evidence>
<keyword evidence="3" id="KW-1185">Reference proteome</keyword>
<evidence type="ECO:0000256" key="1">
    <source>
        <dbReference type="SAM" id="MobiDB-lite"/>
    </source>
</evidence>
<feature type="compositionally biased region" description="Basic and acidic residues" evidence="1">
    <location>
        <begin position="57"/>
        <end position="73"/>
    </location>
</feature>
<dbReference type="Proteomes" id="UP001341840">
    <property type="component" value="Unassembled WGS sequence"/>
</dbReference>
<sequence>MFRSGIHICVVTKRRISKLRRTKFQRSTAGKSESIQEDLHLALLHHRPHFLLPIVMKKEGREDPSPGPRDQRMKEKKLKSRTKDFGTNDDDGGPVCLSKFFGNVKS</sequence>
<dbReference type="EMBL" id="JASCZI010092612">
    <property type="protein sequence ID" value="MED6152582.1"/>
    <property type="molecule type" value="Genomic_DNA"/>
</dbReference>
<proteinExistence type="predicted"/>
<accession>A0ABU6TUJ0</accession>
<organism evidence="2 3">
    <name type="scientific">Stylosanthes scabra</name>
    <dbReference type="NCBI Taxonomy" id="79078"/>
    <lineage>
        <taxon>Eukaryota</taxon>
        <taxon>Viridiplantae</taxon>
        <taxon>Streptophyta</taxon>
        <taxon>Embryophyta</taxon>
        <taxon>Tracheophyta</taxon>
        <taxon>Spermatophyta</taxon>
        <taxon>Magnoliopsida</taxon>
        <taxon>eudicotyledons</taxon>
        <taxon>Gunneridae</taxon>
        <taxon>Pentapetalae</taxon>
        <taxon>rosids</taxon>
        <taxon>fabids</taxon>
        <taxon>Fabales</taxon>
        <taxon>Fabaceae</taxon>
        <taxon>Papilionoideae</taxon>
        <taxon>50 kb inversion clade</taxon>
        <taxon>dalbergioids sensu lato</taxon>
        <taxon>Dalbergieae</taxon>
        <taxon>Pterocarpus clade</taxon>
        <taxon>Stylosanthes</taxon>
    </lineage>
</organism>
<reference evidence="2 3" key="1">
    <citation type="journal article" date="2023" name="Plants (Basel)">
        <title>Bridging the Gap: Combining Genomics and Transcriptomics Approaches to Understand Stylosanthes scabra, an Orphan Legume from the Brazilian Caatinga.</title>
        <authorList>
            <person name="Ferreira-Neto J.R.C."/>
            <person name="da Silva M.D."/>
            <person name="Binneck E."/>
            <person name="de Melo N.F."/>
            <person name="da Silva R.H."/>
            <person name="de Melo A.L.T.M."/>
            <person name="Pandolfi V."/>
            <person name="Bustamante F.O."/>
            <person name="Brasileiro-Vidal A.C."/>
            <person name="Benko-Iseppon A.M."/>
        </authorList>
    </citation>
    <scope>NUCLEOTIDE SEQUENCE [LARGE SCALE GENOMIC DNA]</scope>
    <source>
        <tissue evidence="2">Leaves</tissue>
    </source>
</reference>
<gene>
    <name evidence="2" type="ORF">PIB30_093416</name>
</gene>
<name>A0ABU6TUJ0_9FABA</name>
<feature type="region of interest" description="Disordered" evidence="1">
    <location>
        <begin position="57"/>
        <end position="95"/>
    </location>
</feature>
<protein>
    <submittedName>
        <fullName evidence="2">Uncharacterized protein</fullName>
    </submittedName>
</protein>
<evidence type="ECO:0000313" key="3">
    <source>
        <dbReference type="Proteomes" id="UP001341840"/>
    </source>
</evidence>
<comment type="caution">
    <text evidence="2">The sequence shown here is derived from an EMBL/GenBank/DDBJ whole genome shotgun (WGS) entry which is preliminary data.</text>
</comment>